<sequence length="516" mass="56665">MMLDVGEKGRPPGDPPDKLESWATKVKGSAGGGILKPEDVIDDEFVRERVRLEFLDGEDEEPVITIGEEVLEAMNGLWKKCMIVKVLGSQIPISVLNRKLRELWKPSGVMTVMDLPRQFFMIRFELEEEYMAALTGGPWRVFGNYLLVQDWSSRFDPLRDDIVTTPVWVRLSNIPYNYYHRCLLMEIARGLGRPLKVDMNTINFDKGRFARVCIEVNLAKPLKGTVLINGDRYFVAYEGLFKICSSCGIYGHLVHSCPRNVVVKVSAGAETVTDRAVMPVGMEGDDGFTVVQRSARRPAAPVQKMVFAVGASGGRSKQRLRELPKNQGVDLANRFGGLDGNGDLPDLREVAITEGPNKENEYHGRNVGKVKGVPLVKEARGSTQMEKGKGGSKGGFKWKRNGGMKALEPIGPKQKHGAANKPARGLIFGPTKDANSVPVGEDLLSNGKRLRVEQRDVGRPGGVYSSAMGSHAHEASLDLDSSSTLSQRFQREDLMSEIAVVSHEGSEVGNSSEGMA</sequence>
<dbReference type="PANTHER" id="PTHR31286">
    <property type="entry name" value="GLYCINE-RICH CELL WALL STRUCTURAL PROTEIN 1.8-LIKE"/>
    <property type="match status" value="1"/>
</dbReference>
<feature type="region of interest" description="Disordered" evidence="1">
    <location>
        <begin position="380"/>
        <end position="399"/>
    </location>
</feature>
<feature type="region of interest" description="Disordered" evidence="1">
    <location>
        <begin position="1"/>
        <end position="21"/>
    </location>
</feature>
<name>A0A8T2FJB3_9BRAS</name>
<evidence type="ECO:0000313" key="4">
    <source>
        <dbReference type="Proteomes" id="UP000694240"/>
    </source>
</evidence>
<dbReference type="InterPro" id="IPR040256">
    <property type="entry name" value="At4g02000-like"/>
</dbReference>
<gene>
    <name evidence="3" type="ORF">ISN45_At02g000040</name>
</gene>
<accession>A0A8T2FJB3</accession>
<feature type="compositionally biased region" description="Basic and acidic residues" evidence="1">
    <location>
        <begin position="1"/>
        <end position="20"/>
    </location>
</feature>
<dbReference type="EMBL" id="JAEFBK010000002">
    <property type="protein sequence ID" value="KAG7635479.1"/>
    <property type="molecule type" value="Genomic_DNA"/>
</dbReference>
<protein>
    <recommendedName>
        <fullName evidence="2">DUF4283 domain-containing protein</fullName>
    </recommendedName>
</protein>
<dbReference type="InterPro" id="IPR025558">
    <property type="entry name" value="DUF4283"/>
</dbReference>
<evidence type="ECO:0000259" key="2">
    <source>
        <dbReference type="Pfam" id="PF14111"/>
    </source>
</evidence>
<evidence type="ECO:0000313" key="3">
    <source>
        <dbReference type="EMBL" id="KAG7635479.1"/>
    </source>
</evidence>
<dbReference type="Pfam" id="PF14111">
    <property type="entry name" value="DUF4283"/>
    <property type="match status" value="1"/>
</dbReference>
<comment type="caution">
    <text evidence="3">The sequence shown here is derived from an EMBL/GenBank/DDBJ whole genome shotgun (WGS) entry which is preliminary data.</text>
</comment>
<dbReference type="Proteomes" id="UP000694240">
    <property type="component" value="Chromosome 2"/>
</dbReference>
<keyword evidence="4" id="KW-1185">Reference proteome</keyword>
<dbReference type="AlphaFoldDB" id="A0A8T2FJB3"/>
<evidence type="ECO:0000256" key="1">
    <source>
        <dbReference type="SAM" id="MobiDB-lite"/>
    </source>
</evidence>
<feature type="domain" description="DUF4283" evidence="2">
    <location>
        <begin position="75"/>
        <end position="157"/>
    </location>
</feature>
<organism evidence="3 4">
    <name type="scientific">Arabidopsis thaliana x Arabidopsis arenosa</name>
    <dbReference type="NCBI Taxonomy" id="1240361"/>
    <lineage>
        <taxon>Eukaryota</taxon>
        <taxon>Viridiplantae</taxon>
        <taxon>Streptophyta</taxon>
        <taxon>Embryophyta</taxon>
        <taxon>Tracheophyta</taxon>
        <taxon>Spermatophyta</taxon>
        <taxon>Magnoliopsida</taxon>
        <taxon>eudicotyledons</taxon>
        <taxon>Gunneridae</taxon>
        <taxon>Pentapetalae</taxon>
        <taxon>rosids</taxon>
        <taxon>malvids</taxon>
        <taxon>Brassicales</taxon>
        <taxon>Brassicaceae</taxon>
        <taxon>Camelineae</taxon>
        <taxon>Arabidopsis</taxon>
    </lineage>
</organism>
<reference evidence="3 4" key="1">
    <citation type="submission" date="2020-12" db="EMBL/GenBank/DDBJ databases">
        <title>Concerted genomic and epigenomic changes stabilize Arabidopsis allopolyploids.</title>
        <authorList>
            <person name="Chen Z."/>
        </authorList>
    </citation>
    <scope>NUCLEOTIDE SEQUENCE [LARGE SCALE GENOMIC DNA]</scope>
    <source>
        <strain evidence="3">Allo738</strain>
        <tissue evidence="3">Leaf</tissue>
    </source>
</reference>
<proteinExistence type="predicted"/>
<dbReference type="PANTHER" id="PTHR31286:SF99">
    <property type="entry name" value="DUF4283 DOMAIN-CONTAINING PROTEIN"/>
    <property type="match status" value="1"/>
</dbReference>